<protein>
    <submittedName>
        <fullName evidence="10">FYVE and coiled-coil domain-containing protein 1-like isoform X2</fullName>
    </submittedName>
</protein>
<dbReference type="GO" id="GO:0072383">
    <property type="term" value="P:plus-end-directed vesicle transport along microtubule"/>
    <property type="evidence" value="ECO:0007669"/>
    <property type="project" value="TreeGrafter"/>
</dbReference>
<feature type="coiled-coil region" evidence="5">
    <location>
        <begin position="1127"/>
        <end position="1320"/>
    </location>
</feature>
<evidence type="ECO:0000256" key="5">
    <source>
        <dbReference type="SAM" id="Coils"/>
    </source>
</evidence>
<dbReference type="InterPro" id="IPR011011">
    <property type="entry name" value="Znf_FYVE_PHD"/>
</dbReference>
<evidence type="ECO:0000256" key="6">
    <source>
        <dbReference type="SAM" id="MobiDB-lite"/>
    </source>
</evidence>
<evidence type="ECO:0000256" key="4">
    <source>
        <dbReference type="PROSITE-ProRule" id="PRU00091"/>
    </source>
</evidence>
<dbReference type="Pfam" id="PF01363">
    <property type="entry name" value="FYVE"/>
    <property type="match status" value="1"/>
</dbReference>
<dbReference type="GO" id="GO:1901098">
    <property type="term" value="P:positive regulation of autophagosome maturation"/>
    <property type="evidence" value="ECO:0007669"/>
    <property type="project" value="TreeGrafter"/>
</dbReference>
<dbReference type="CDD" id="cd17698">
    <property type="entry name" value="RUN_FYCO1"/>
    <property type="match status" value="1"/>
</dbReference>
<dbReference type="PROSITE" id="PS50178">
    <property type="entry name" value="ZF_FYVE"/>
    <property type="match status" value="1"/>
</dbReference>
<dbReference type="InterPro" id="IPR037213">
    <property type="entry name" value="Run_dom_sf"/>
</dbReference>
<organism evidence="9 10">
    <name type="scientific">Petromyzon marinus</name>
    <name type="common">Sea lamprey</name>
    <dbReference type="NCBI Taxonomy" id="7757"/>
    <lineage>
        <taxon>Eukaryota</taxon>
        <taxon>Metazoa</taxon>
        <taxon>Chordata</taxon>
        <taxon>Craniata</taxon>
        <taxon>Vertebrata</taxon>
        <taxon>Cyclostomata</taxon>
        <taxon>Hyperoartia</taxon>
        <taxon>Petromyzontiformes</taxon>
        <taxon>Petromyzontidae</taxon>
        <taxon>Petromyzon</taxon>
    </lineage>
</organism>
<name>A0AAJ7WLA5_PETMA</name>
<dbReference type="SUPFAM" id="SSF140741">
    <property type="entry name" value="RUN domain-like"/>
    <property type="match status" value="1"/>
</dbReference>
<dbReference type="SMART" id="SM00064">
    <property type="entry name" value="FYVE"/>
    <property type="match status" value="1"/>
</dbReference>
<dbReference type="InterPro" id="IPR004012">
    <property type="entry name" value="Run_dom"/>
</dbReference>
<evidence type="ECO:0000256" key="3">
    <source>
        <dbReference type="ARBA" id="ARBA00022833"/>
    </source>
</evidence>
<feature type="compositionally biased region" description="Polar residues" evidence="6">
    <location>
        <begin position="1416"/>
        <end position="1427"/>
    </location>
</feature>
<dbReference type="Gene3D" id="3.30.40.10">
    <property type="entry name" value="Zinc/RING finger domain, C3HC4 (zinc finger)"/>
    <property type="match status" value="1"/>
</dbReference>
<dbReference type="Pfam" id="PF02759">
    <property type="entry name" value="RUN"/>
    <property type="match status" value="1"/>
</dbReference>
<feature type="domain" description="RUN" evidence="8">
    <location>
        <begin position="41"/>
        <end position="174"/>
    </location>
</feature>
<dbReference type="InterPro" id="IPR000306">
    <property type="entry name" value="Znf_FYVE"/>
</dbReference>
<evidence type="ECO:0000256" key="2">
    <source>
        <dbReference type="ARBA" id="ARBA00022771"/>
    </source>
</evidence>
<gene>
    <name evidence="10" type="primary">LOC116938580</name>
</gene>
<dbReference type="Proteomes" id="UP001318040">
    <property type="component" value="Chromosome 4"/>
</dbReference>
<keyword evidence="1" id="KW-0479">Metal-binding</keyword>
<keyword evidence="5" id="KW-0175">Coiled coil</keyword>
<proteinExistence type="predicted"/>
<dbReference type="InterPro" id="IPR013083">
    <property type="entry name" value="Znf_RING/FYVE/PHD"/>
</dbReference>
<dbReference type="RefSeq" id="XP_032801785.1">
    <property type="nucleotide sequence ID" value="XM_032945894.1"/>
</dbReference>
<feature type="domain" description="FYVE-type" evidence="7">
    <location>
        <begin position="1343"/>
        <end position="1398"/>
    </location>
</feature>
<feature type="coiled-coil region" evidence="5">
    <location>
        <begin position="768"/>
        <end position="813"/>
    </location>
</feature>
<feature type="coiled-coil region" evidence="5">
    <location>
        <begin position="233"/>
        <end position="368"/>
    </location>
</feature>
<evidence type="ECO:0000313" key="10">
    <source>
        <dbReference type="RefSeq" id="XP_032801785.1"/>
    </source>
</evidence>
<dbReference type="SUPFAM" id="SSF57903">
    <property type="entry name" value="FYVE/PHD zinc finger"/>
    <property type="match status" value="1"/>
</dbReference>
<dbReference type="PROSITE" id="PS50826">
    <property type="entry name" value="RUN"/>
    <property type="match status" value="1"/>
</dbReference>
<evidence type="ECO:0000313" key="9">
    <source>
        <dbReference type="Proteomes" id="UP001318040"/>
    </source>
</evidence>
<evidence type="ECO:0000259" key="8">
    <source>
        <dbReference type="PROSITE" id="PS50826"/>
    </source>
</evidence>
<dbReference type="Gene3D" id="1.20.58.900">
    <property type="match status" value="1"/>
</dbReference>
<dbReference type="GO" id="GO:0005764">
    <property type="term" value="C:lysosome"/>
    <property type="evidence" value="ECO:0007669"/>
    <property type="project" value="TreeGrafter"/>
</dbReference>
<dbReference type="FunFam" id="1.20.58.900:FF:000010">
    <property type="entry name" value="FYVE and coiled-coil domain containing 1"/>
    <property type="match status" value="1"/>
</dbReference>
<dbReference type="PANTHER" id="PTHR46753">
    <property type="entry name" value="FYVE AND COILED-COIL DOMAIN-CONTAINING PROTEIN 1"/>
    <property type="match status" value="1"/>
</dbReference>
<accession>A0AAJ7WLA5</accession>
<evidence type="ECO:0000259" key="7">
    <source>
        <dbReference type="PROSITE" id="PS50178"/>
    </source>
</evidence>
<keyword evidence="2 4" id="KW-0863">Zinc-finger</keyword>
<evidence type="ECO:0000256" key="1">
    <source>
        <dbReference type="ARBA" id="ARBA00022723"/>
    </source>
</evidence>
<feature type="region of interest" description="Disordered" evidence="6">
    <location>
        <begin position="1401"/>
        <end position="1427"/>
    </location>
</feature>
<reference evidence="10" key="1">
    <citation type="submission" date="2025-08" db="UniProtKB">
        <authorList>
            <consortium name="RefSeq"/>
        </authorList>
    </citation>
    <scope>IDENTIFICATION</scope>
    <source>
        <tissue evidence="10">Sperm</tissue>
    </source>
</reference>
<sequence>MENLGKSRSVGESQLQKVIRDMQESVEGLCKEFQEHGEPITDDSGNLHTFCAKLEYLLQFDQKEKNTLLGHRKDYWDYFSDCLGRQKGHNDGIRFVKSISELKTSLGKGRAFIRYCLVHRRLADTFQQCLINHKTTSDWYYVRSPFFKKDLNSSIIESLYELNEIHFDLAPRGHDLDADWPVFARRSLGFSPTHNWKPPSRSSSMNSLASNISQVMDISIGPEMMDSESEAQLESLRLELDRSEMRKREMEARIQRMETERHQQIEAQVAMTGIQKHGEELRSTGEELRSARAELNKERAELQTEREELCKEREELRREREVVRGEREQQCADKEQLNKEKEALLIRQEELKRENEVLAQRVSILESEMNSNQTEGTPDPSAKYVSSAELVEEYFKKEQILQENIFHLENTNKKHLERVAELSRSLQESHDAAIHTTAQLSESQAKLRSIEEANDSLASWLSTALGDDMDGKALDASHPESLQQKVESILKQLQKIRQREMDLNKVAKENQTLVKQLSEQVSERESVLFELQTRAEKEYKKHQTEISRLHQEKLDMERKCKYQEEEREKAVSQLGELGTLKEIGEKNNVAFENDKRHLLAKVDELEADVQVIKEREKFLRDETDRLRDQIEQQTLKITMMEKRNLEGTETLNKENQIVRENGLKVKERLEAELQALNAVLADKEDALANAAREREVFCSSAGELAAEKSALAERVQIMEQQVVTAQEETMALQKKMAKEVQSLEDRAREQAGIMAERGDAISILKSNLATLQETEKLLQSQVEDAKLSLGEKEQKLREENKDLSERLKDVLWQHEAFIENITSLQLERVVLSKQLVAQEESFATLQLNVQKAESLNSEYEKQLMNLREEEAKYKLLLENVNAALLEKENELQTVNREFTVEKKTLNMELEQQKQAVSALTEENEVLTKCCTELKTVSSKEAEELMWKLASLEEQLEEKQRDFSGILEKMTSLEGVPVDNSTKLDLEIKLSSAVEEQSQAIDQKLAHMTRSNLQLQEQVKSLERDNNILIKEKKKVEEQSLALEEAMSKLAQQVELLNQDSAAVKSMLEKARANEKELETKVQTLIAEKEELKGSLSTQSCEASERLRLAEQERFALCQERQELHGKCGTLEAELKTVTESLQQANEHLHSAQESLQQHQQQVDIAKAGLEDHEARLESYSKEVESLKAQLSEKETHITSLDSRVQDLLAQHEELRVLNTHQAEQVKQQQTALAEREKKLQALSQSLENMMKTQNSEQEAWQERYESLRCEREQVESVSISTLQDQRAQAEQREQSLQAEVVTQQDTVAQLKEKLVELLRDKDTLWKKTDQLEAEKQQYFWQPDHNTKKCTSCKMEFGILTRKHHCRSCGLIFCSNCCSNWVGKNRNCRPCYVTNSNLSPTSNADGQARAGDGPRTPKSSSQTSGVSQCDETFEVINANISSDDLSS</sequence>
<feature type="coiled-coil region" evidence="5">
    <location>
        <begin position="490"/>
        <end position="735"/>
    </location>
</feature>
<dbReference type="InterPro" id="IPR017455">
    <property type="entry name" value="Znf_FYVE-rel"/>
</dbReference>
<feature type="coiled-coil region" evidence="5">
    <location>
        <begin position="1004"/>
        <end position="1094"/>
    </location>
</feature>
<dbReference type="PANTHER" id="PTHR46753:SF2">
    <property type="entry name" value="FYVE AND COILED-COIL DOMAIN-CONTAINING PROTEIN 1"/>
    <property type="match status" value="1"/>
</dbReference>
<keyword evidence="9" id="KW-1185">Reference proteome</keyword>
<keyword evidence="3" id="KW-0862">Zinc</keyword>
<dbReference type="GO" id="GO:0005776">
    <property type="term" value="C:autophagosome"/>
    <property type="evidence" value="ECO:0007669"/>
    <property type="project" value="TreeGrafter"/>
</dbReference>
<dbReference type="SUPFAM" id="SSF57997">
    <property type="entry name" value="Tropomyosin"/>
    <property type="match status" value="1"/>
</dbReference>
<dbReference type="GO" id="GO:0005770">
    <property type="term" value="C:late endosome"/>
    <property type="evidence" value="ECO:0007669"/>
    <property type="project" value="TreeGrafter"/>
</dbReference>
<dbReference type="InterPro" id="IPR047336">
    <property type="entry name" value="RUN_FYCO1"/>
</dbReference>
<feature type="coiled-coil region" evidence="5">
    <location>
        <begin position="842"/>
        <end position="968"/>
    </location>
</feature>
<dbReference type="GO" id="GO:0008270">
    <property type="term" value="F:zinc ion binding"/>
    <property type="evidence" value="ECO:0007669"/>
    <property type="project" value="UniProtKB-KW"/>
</dbReference>